<evidence type="ECO:0000313" key="3">
    <source>
        <dbReference type="Proteomes" id="UP001211065"/>
    </source>
</evidence>
<organism evidence="2 3">
    <name type="scientific">Clydaea vesicula</name>
    <dbReference type="NCBI Taxonomy" id="447962"/>
    <lineage>
        <taxon>Eukaryota</taxon>
        <taxon>Fungi</taxon>
        <taxon>Fungi incertae sedis</taxon>
        <taxon>Chytridiomycota</taxon>
        <taxon>Chytridiomycota incertae sedis</taxon>
        <taxon>Chytridiomycetes</taxon>
        <taxon>Lobulomycetales</taxon>
        <taxon>Lobulomycetaceae</taxon>
        <taxon>Clydaea</taxon>
    </lineage>
</organism>
<feature type="region of interest" description="Disordered" evidence="1">
    <location>
        <begin position="1"/>
        <end position="21"/>
    </location>
</feature>
<evidence type="ECO:0000313" key="2">
    <source>
        <dbReference type="EMBL" id="KAJ3200632.1"/>
    </source>
</evidence>
<evidence type="ECO:0000256" key="1">
    <source>
        <dbReference type="SAM" id="MobiDB-lite"/>
    </source>
</evidence>
<name>A0AAD5TT87_9FUNG</name>
<dbReference type="Proteomes" id="UP001211065">
    <property type="component" value="Unassembled WGS sequence"/>
</dbReference>
<dbReference type="EMBL" id="JADGJW010001864">
    <property type="protein sequence ID" value="KAJ3200632.1"/>
    <property type="molecule type" value="Genomic_DNA"/>
</dbReference>
<feature type="compositionally biased region" description="Polar residues" evidence="1">
    <location>
        <begin position="9"/>
        <end position="21"/>
    </location>
</feature>
<gene>
    <name evidence="2" type="ORF">HK099_002573</name>
</gene>
<proteinExistence type="predicted"/>
<comment type="caution">
    <text evidence="2">The sequence shown here is derived from an EMBL/GenBank/DDBJ whole genome shotgun (WGS) entry which is preliminary data.</text>
</comment>
<feature type="non-terminal residue" evidence="2">
    <location>
        <position position="69"/>
    </location>
</feature>
<reference evidence="2" key="1">
    <citation type="submission" date="2020-05" db="EMBL/GenBank/DDBJ databases">
        <title>Phylogenomic resolution of chytrid fungi.</title>
        <authorList>
            <person name="Stajich J.E."/>
            <person name="Amses K."/>
            <person name="Simmons R."/>
            <person name="Seto K."/>
            <person name="Myers J."/>
            <person name="Bonds A."/>
            <person name="Quandt C.A."/>
            <person name="Barry K."/>
            <person name="Liu P."/>
            <person name="Grigoriev I."/>
            <person name="Longcore J.E."/>
            <person name="James T.Y."/>
        </authorList>
    </citation>
    <scope>NUCLEOTIDE SEQUENCE</scope>
    <source>
        <strain evidence="2">JEL0476</strain>
    </source>
</reference>
<keyword evidence="3" id="KW-1185">Reference proteome</keyword>
<sequence length="69" mass="7684">MTAEIKSINKPSNINHQQHTGLEQVLKKGTNLKPKPNTRLNTLSLYDVHMMRSISSDRGLKPSNISASL</sequence>
<accession>A0AAD5TT87</accession>
<dbReference type="AlphaFoldDB" id="A0AAD5TT87"/>
<protein>
    <submittedName>
        <fullName evidence="2">Uncharacterized protein</fullName>
    </submittedName>
</protein>